<dbReference type="GO" id="GO:0008270">
    <property type="term" value="F:zinc ion binding"/>
    <property type="evidence" value="ECO:0007669"/>
    <property type="project" value="InterPro"/>
</dbReference>
<gene>
    <name evidence="16" type="ORF">SAMN06265376_105129</name>
</gene>
<dbReference type="Pfam" id="PF02128">
    <property type="entry name" value="Peptidase_M36"/>
    <property type="match status" value="1"/>
</dbReference>
<dbReference type="InterPro" id="IPR001842">
    <property type="entry name" value="Peptidase_M36"/>
</dbReference>
<evidence type="ECO:0000256" key="12">
    <source>
        <dbReference type="SAM" id="SignalP"/>
    </source>
</evidence>
<evidence type="ECO:0000256" key="10">
    <source>
        <dbReference type="ARBA" id="ARBA00023049"/>
    </source>
</evidence>
<dbReference type="InterPro" id="IPR050371">
    <property type="entry name" value="Fungal_virulence_M36"/>
</dbReference>
<dbReference type="InterPro" id="IPR027268">
    <property type="entry name" value="Peptidase_M4/M1_CTD_sf"/>
</dbReference>
<dbReference type="Proteomes" id="UP000198379">
    <property type="component" value="Unassembled WGS sequence"/>
</dbReference>
<dbReference type="InterPro" id="IPR046450">
    <property type="entry name" value="PA_dom_sf"/>
</dbReference>
<dbReference type="InterPro" id="IPR026444">
    <property type="entry name" value="Secre_tail"/>
</dbReference>
<dbReference type="NCBIfam" id="TIGR04183">
    <property type="entry name" value="Por_Secre_tail"/>
    <property type="match status" value="1"/>
</dbReference>
<dbReference type="EMBL" id="FZNY01000005">
    <property type="protein sequence ID" value="SNR98998.1"/>
    <property type="molecule type" value="Genomic_DNA"/>
</dbReference>
<dbReference type="SUPFAM" id="SSF55486">
    <property type="entry name" value="Metalloproteases ('zincins'), catalytic domain"/>
    <property type="match status" value="1"/>
</dbReference>
<evidence type="ECO:0000256" key="2">
    <source>
        <dbReference type="ARBA" id="ARBA00004613"/>
    </source>
</evidence>
<evidence type="ECO:0000256" key="8">
    <source>
        <dbReference type="ARBA" id="ARBA00022801"/>
    </source>
</evidence>
<name>A0A239AVK6_9FLAO</name>
<evidence type="ECO:0000259" key="15">
    <source>
        <dbReference type="Pfam" id="PF18962"/>
    </source>
</evidence>
<evidence type="ECO:0000313" key="16">
    <source>
        <dbReference type="EMBL" id="SNR98998.1"/>
    </source>
</evidence>
<dbReference type="GO" id="GO:0006508">
    <property type="term" value="P:proteolysis"/>
    <property type="evidence" value="ECO:0007669"/>
    <property type="project" value="UniProtKB-KW"/>
</dbReference>
<evidence type="ECO:0000256" key="11">
    <source>
        <dbReference type="ARBA" id="ARBA00023145"/>
    </source>
</evidence>
<dbReference type="Pfam" id="PF18962">
    <property type="entry name" value="Por_Secre_tail"/>
    <property type="match status" value="1"/>
</dbReference>
<dbReference type="Pfam" id="PF02225">
    <property type="entry name" value="PA"/>
    <property type="match status" value="1"/>
</dbReference>
<feature type="signal peptide" evidence="12">
    <location>
        <begin position="1"/>
        <end position="22"/>
    </location>
</feature>
<keyword evidence="8" id="KW-0378">Hydrolase</keyword>
<feature type="chain" id="PRO_5013235162" evidence="12">
    <location>
        <begin position="23"/>
        <end position="884"/>
    </location>
</feature>
<dbReference type="GO" id="GO:0005615">
    <property type="term" value="C:extracellular space"/>
    <property type="evidence" value="ECO:0007669"/>
    <property type="project" value="InterPro"/>
</dbReference>
<feature type="domain" description="Secretion system C-terminal sorting" evidence="15">
    <location>
        <begin position="811"/>
        <end position="883"/>
    </location>
</feature>
<dbReference type="SUPFAM" id="SSF52025">
    <property type="entry name" value="PA domain"/>
    <property type="match status" value="1"/>
</dbReference>
<keyword evidence="6" id="KW-0479">Metal-binding</keyword>
<dbReference type="NCBIfam" id="NF038113">
    <property type="entry name" value="T9SSA_dep_M36"/>
    <property type="match status" value="1"/>
</dbReference>
<keyword evidence="9" id="KW-0862">Zinc</keyword>
<dbReference type="CDD" id="cd09596">
    <property type="entry name" value="M36"/>
    <property type="match status" value="1"/>
</dbReference>
<comment type="similarity">
    <text evidence="3">Belongs to the peptidase M36 family.</text>
</comment>
<evidence type="ECO:0000259" key="14">
    <source>
        <dbReference type="Pfam" id="PF07504"/>
    </source>
</evidence>
<keyword evidence="10" id="KW-0482">Metalloprotease</keyword>
<dbReference type="AlphaFoldDB" id="A0A239AVK6"/>
<dbReference type="Pfam" id="PF07504">
    <property type="entry name" value="FTP"/>
    <property type="match status" value="1"/>
</dbReference>
<dbReference type="CDD" id="cd04818">
    <property type="entry name" value="PA_subtilisin_1"/>
    <property type="match status" value="1"/>
</dbReference>
<dbReference type="PANTHER" id="PTHR33478">
    <property type="entry name" value="EXTRACELLULAR METALLOPROTEINASE MEP"/>
    <property type="match status" value="1"/>
</dbReference>
<dbReference type="GO" id="GO:0004222">
    <property type="term" value="F:metalloendopeptidase activity"/>
    <property type="evidence" value="ECO:0007669"/>
    <property type="project" value="InterPro"/>
</dbReference>
<evidence type="ECO:0000259" key="13">
    <source>
        <dbReference type="Pfam" id="PF02225"/>
    </source>
</evidence>
<dbReference type="PANTHER" id="PTHR33478:SF1">
    <property type="entry name" value="EXTRACELLULAR METALLOPROTEINASE MEP"/>
    <property type="match status" value="1"/>
</dbReference>
<dbReference type="Gene3D" id="3.50.30.30">
    <property type="match status" value="1"/>
</dbReference>
<dbReference type="Gene3D" id="1.10.390.10">
    <property type="entry name" value="Neutral Protease Domain 2"/>
    <property type="match status" value="1"/>
</dbReference>
<dbReference type="Gene3D" id="3.10.170.10">
    <property type="match status" value="1"/>
</dbReference>
<sequence length="884" mass="94796">MLKSYKLLLALCVVIFTSALSAQDYGILIKNHLETNKNVFGITDQDISGLTIQNEVFSKKSNTTHVYAIQKINNIEIFNGVINVAFKDGIIIHVANNLQSDIASRVNVVSPVLSPIQAASNAATSLGLGNANFSLDQTISSQEFVLTQGGVSLEKVPVKLVYQSMEDHTIRLAWDLSIHTTDAKHWYSVRVDALNGTLLQQHDWVVNCKFENHDHESSSVTTNTFISGFGVREEIIANELLAGEQYNVFPLPVESPNHGINQLVVDPQNTIASPFGWHDTNGVEGAEFTITRGNNVYAYEDINPDNAPGASPDGGDALDFNFAYNFNTEPVNMVDATTTNLFYWNNILHDITYQYGFDEASGNFQENNYGNGGGQGDSVNAESQEGNSFGGAFFGTPPDGANPRMRVGLFNPSTAPTEVLTIDGGSLDGGYIGTPANFGDPLPDDIPLEGELALTEDDNAGNSTDSIDACDTIINGADLAGNIAIIRRGECEFGVKVLAAENEGAIAVIMVNNVEGPPTIMGPGAVGNQVSIPSIMVSQSDGEAIIAALQGGEVINGSLINSGSFQIDGSLDNAVVAHEYAHGISNRLTGGGTNVSCLQNEEQMGEGWSDYFGMVLTMTADDFAEEARGIGTYAFGQSADGPGIRPRPYSTDFAVNDLTYGDVSDAANISVPHGVGTIWSTILWDMTWAFIDEYGFDDDFYNGTGGNNIALQLVIDGMKLQSCSPGFVDGRDGILAAVEINTIIPEDEKDFATCTIWNVFATRGVGFSAEQGSSNNRFDQTEAFDLPSDVIESCEDLLSVNENDLDTVFNIFPNPSNGEITVNVAGTFGEGNIRIYDINGREVYNKPATLQGRVSVNATGLARGVYIMNIVNDSTTYTSKIIIQ</sequence>
<dbReference type="OrthoDB" id="5377264at2"/>
<keyword evidence="4" id="KW-0964">Secreted</keyword>
<evidence type="ECO:0000256" key="1">
    <source>
        <dbReference type="ARBA" id="ARBA00001947"/>
    </source>
</evidence>
<evidence type="ECO:0000256" key="4">
    <source>
        <dbReference type="ARBA" id="ARBA00022525"/>
    </source>
</evidence>
<comment type="cofactor">
    <cofactor evidence="1">
        <name>Zn(2+)</name>
        <dbReference type="ChEBI" id="CHEBI:29105"/>
    </cofactor>
</comment>
<feature type="domain" description="PA" evidence="13">
    <location>
        <begin position="450"/>
        <end position="545"/>
    </location>
</feature>
<dbReference type="InterPro" id="IPR003137">
    <property type="entry name" value="PA_domain"/>
</dbReference>
<dbReference type="RefSeq" id="WP_089372386.1">
    <property type="nucleotide sequence ID" value="NZ_BMEP01000006.1"/>
</dbReference>
<accession>A0A239AVK6</accession>
<evidence type="ECO:0000256" key="3">
    <source>
        <dbReference type="ARBA" id="ARBA00006006"/>
    </source>
</evidence>
<keyword evidence="5" id="KW-0645">Protease</keyword>
<protein>
    <submittedName>
        <fullName evidence="16">Por secretion system C-terminal sorting domain-containing protein</fullName>
    </submittedName>
</protein>
<dbReference type="InterPro" id="IPR011096">
    <property type="entry name" value="FTP_domain"/>
</dbReference>
<reference evidence="16 17" key="1">
    <citation type="submission" date="2017-06" db="EMBL/GenBank/DDBJ databases">
        <authorList>
            <person name="Kim H.J."/>
            <person name="Triplett B.A."/>
        </authorList>
    </citation>
    <scope>NUCLEOTIDE SEQUENCE [LARGE SCALE GENOMIC DNA]</scope>
    <source>
        <strain evidence="16 17">DSM 25597</strain>
    </source>
</reference>
<evidence type="ECO:0000256" key="9">
    <source>
        <dbReference type="ARBA" id="ARBA00022833"/>
    </source>
</evidence>
<keyword evidence="17" id="KW-1185">Reference proteome</keyword>
<feature type="domain" description="FTP" evidence="14">
    <location>
        <begin position="62"/>
        <end position="98"/>
    </location>
</feature>
<evidence type="ECO:0000256" key="7">
    <source>
        <dbReference type="ARBA" id="ARBA00022729"/>
    </source>
</evidence>
<proteinExistence type="inferred from homology"/>
<evidence type="ECO:0000313" key="17">
    <source>
        <dbReference type="Proteomes" id="UP000198379"/>
    </source>
</evidence>
<evidence type="ECO:0000256" key="6">
    <source>
        <dbReference type="ARBA" id="ARBA00022723"/>
    </source>
</evidence>
<keyword evidence="7 12" id="KW-0732">Signal</keyword>
<organism evidence="16 17">
    <name type="scientific">Dokdonia pacifica</name>
    <dbReference type="NCBI Taxonomy" id="1627892"/>
    <lineage>
        <taxon>Bacteria</taxon>
        <taxon>Pseudomonadati</taxon>
        <taxon>Bacteroidota</taxon>
        <taxon>Flavobacteriia</taxon>
        <taxon>Flavobacteriales</taxon>
        <taxon>Flavobacteriaceae</taxon>
        <taxon>Dokdonia</taxon>
    </lineage>
</organism>
<evidence type="ECO:0000256" key="5">
    <source>
        <dbReference type="ARBA" id="ARBA00022670"/>
    </source>
</evidence>
<comment type="subcellular location">
    <subcellularLocation>
        <location evidence="2">Secreted</location>
    </subcellularLocation>
</comment>
<keyword evidence="11" id="KW-0865">Zymogen</keyword>